<keyword evidence="4" id="KW-1185">Reference proteome</keyword>
<dbReference type="GeneID" id="98673801"/>
<sequence>MKNVKFLLSAACTLFAVAAMAQQDFSGPQYAKWGDTPEEREKNILNSNFLKESYDNRDYDAAARYLRDLLNSCPDASVAIYQRGANVYKQKINRAKNVTEKNAYIDSLMQIYDLRAKYFGDNAKQGLAFILDQKAREYLAYKPNDRAGIRKAFREALEAGGDNADPETVVAYFSNLCDDYKNTDEVMPDEVIAEYDRLSQFFEKHPEAAEMKGQFDTAFGVSGAASCENLEKLFGAKLAAAPDDEALLAQAVALMSRADCSSDFFLATAEKFYAVKPSSNTALSLAQVFQNKHDYAKAMTYLNEALAVEKDDAERQKLLARIGLVGLAANDVSGAAAAARQARDLNPEDGVPYFVLAQCYGLSAASCGGFAGQATFWAAYDTMSKAVELLPSDSEYLEHAKSALSTFRNNFPSSEECFFNELQSGARYTVTCGTAAGVTTTVRPR</sequence>
<dbReference type="AlphaFoldDB" id="A0A4Y1X4C6"/>
<accession>A0A4Y1X4C6</accession>
<dbReference type="EMBL" id="AP019736">
    <property type="protein sequence ID" value="BBL07178.1"/>
    <property type="molecule type" value="Genomic_DNA"/>
</dbReference>
<gene>
    <name evidence="3" type="ORF">A5CPEGH6_18160</name>
</gene>
<feature type="chain" id="PRO_5021325128" evidence="2">
    <location>
        <begin position="22"/>
        <end position="445"/>
    </location>
</feature>
<dbReference type="Gene3D" id="1.25.40.10">
    <property type="entry name" value="Tetratricopeptide repeat domain"/>
    <property type="match status" value="1"/>
</dbReference>
<reference evidence="4" key="1">
    <citation type="submission" date="2019-06" db="EMBL/GenBank/DDBJ databases">
        <title>Alistipes onderdonkii subsp. vulgaris subsp. nov., Alistipes dispar sp. nov. and Alistipes communis sp. nov., isolated from human faeces, and creation of Alistipes onderdonkii subsp. onderdonkii subsp. nov.</title>
        <authorList>
            <person name="Sakamoto M."/>
            <person name="Ikeyama N."/>
            <person name="Ogata Y."/>
            <person name="Suda W."/>
            <person name="Iino T."/>
            <person name="Hattori M."/>
            <person name="Ohkuma M."/>
        </authorList>
    </citation>
    <scope>NUCLEOTIDE SEQUENCE [LARGE SCALE GENOMIC DNA]</scope>
    <source>
        <strain evidence="4">5CPEGH6</strain>
    </source>
</reference>
<dbReference type="RefSeq" id="WP_179954806.1">
    <property type="nucleotide sequence ID" value="NZ_AP019736.1"/>
</dbReference>
<evidence type="ECO:0000256" key="2">
    <source>
        <dbReference type="SAM" id="SignalP"/>
    </source>
</evidence>
<keyword evidence="2" id="KW-0732">Signal</keyword>
<dbReference type="SUPFAM" id="SSF48452">
    <property type="entry name" value="TPR-like"/>
    <property type="match status" value="2"/>
</dbReference>
<evidence type="ECO:0000256" key="1">
    <source>
        <dbReference type="PROSITE-ProRule" id="PRU00339"/>
    </source>
</evidence>
<dbReference type="Proteomes" id="UP000319374">
    <property type="component" value="Chromosome"/>
</dbReference>
<keyword evidence="1" id="KW-0802">TPR repeat</keyword>
<dbReference type="PROSITE" id="PS50005">
    <property type="entry name" value="TPR"/>
    <property type="match status" value="1"/>
</dbReference>
<evidence type="ECO:0000313" key="3">
    <source>
        <dbReference type="EMBL" id="BBL07178.1"/>
    </source>
</evidence>
<feature type="repeat" description="TPR" evidence="1">
    <location>
        <begin position="279"/>
        <end position="312"/>
    </location>
</feature>
<protein>
    <submittedName>
        <fullName evidence="3">Uncharacterized protein</fullName>
    </submittedName>
</protein>
<dbReference type="InterPro" id="IPR019734">
    <property type="entry name" value="TPR_rpt"/>
</dbReference>
<dbReference type="KEGG" id="ada:A5CPEGH6_18160"/>
<organism evidence="3 4">
    <name type="scientific">Alistipes dispar</name>
    <dbReference type="NCBI Taxonomy" id="2585119"/>
    <lineage>
        <taxon>Bacteria</taxon>
        <taxon>Pseudomonadati</taxon>
        <taxon>Bacteroidota</taxon>
        <taxon>Bacteroidia</taxon>
        <taxon>Bacteroidales</taxon>
        <taxon>Rikenellaceae</taxon>
        <taxon>Alistipes</taxon>
    </lineage>
</organism>
<proteinExistence type="predicted"/>
<dbReference type="InterPro" id="IPR011990">
    <property type="entry name" value="TPR-like_helical_dom_sf"/>
</dbReference>
<evidence type="ECO:0000313" key="4">
    <source>
        <dbReference type="Proteomes" id="UP000319374"/>
    </source>
</evidence>
<name>A0A4Y1X4C6_9BACT</name>
<feature type="signal peptide" evidence="2">
    <location>
        <begin position="1"/>
        <end position="21"/>
    </location>
</feature>